<feature type="transmembrane region" description="Helical" evidence="1">
    <location>
        <begin position="6"/>
        <end position="24"/>
    </location>
</feature>
<dbReference type="EMBL" id="BMHY01000005">
    <property type="protein sequence ID" value="GGG72384.1"/>
    <property type="molecule type" value="Genomic_DNA"/>
</dbReference>
<keyword evidence="1" id="KW-0472">Membrane</keyword>
<protein>
    <submittedName>
        <fullName evidence="2">Uncharacterized protein</fullName>
    </submittedName>
</protein>
<keyword evidence="1" id="KW-1133">Transmembrane helix</keyword>
<proteinExistence type="predicted"/>
<organism evidence="2 3">
    <name type="scientific">Paenibacillus radicis</name>
    <name type="common">ex Gao et al. 2016</name>
    <dbReference type="NCBI Taxonomy" id="1737354"/>
    <lineage>
        <taxon>Bacteria</taxon>
        <taxon>Bacillati</taxon>
        <taxon>Bacillota</taxon>
        <taxon>Bacilli</taxon>
        <taxon>Bacillales</taxon>
        <taxon>Paenibacillaceae</taxon>
        <taxon>Paenibacillus</taxon>
    </lineage>
</organism>
<accession>A0A917HA08</accession>
<sequence>MENSLIALGAMIIFTIAIYVSTWLQGHTITRTFTKWYFIVMLFATIVVTIITFIMSSVG</sequence>
<evidence type="ECO:0000313" key="2">
    <source>
        <dbReference type="EMBL" id="GGG72384.1"/>
    </source>
</evidence>
<feature type="transmembrane region" description="Helical" evidence="1">
    <location>
        <begin position="36"/>
        <end position="58"/>
    </location>
</feature>
<dbReference type="AlphaFoldDB" id="A0A917HA08"/>
<dbReference type="Proteomes" id="UP000600247">
    <property type="component" value="Unassembled WGS sequence"/>
</dbReference>
<name>A0A917HA08_9BACL</name>
<keyword evidence="3" id="KW-1185">Reference proteome</keyword>
<reference evidence="2 3" key="1">
    <citation type="journal article" date="2014" name="Int. J. Syst. Evol. Microbiol.">
        <title>Complete genome sequence of Corynebacterium casei LMG S-19264T (=DSM 44701T), isolated from a smear-ripened cheese.</title>
        <authorList>
            <consortium name="US DOE Joint Genome Institute (JGI-PGF)"/>
            <person name="Walter F."/>
            <person name="Albersmeier A."/>
            <person name="Kalinowski J."/>
            <person name="Ruckert C."/>
        </authorList>
    </citation>
    <scope>NUCLEOTIDE SEQUENCE [LARGE SCALE GENOMIC DNA]</scope>
    <source>
        <strain evidence="2 3">CGMCC 1.15286</strain>
    </source>
</reference>
<evidence type="ECO:0000256" key="1">
    <source>
        <dbReference type="SAM" id="Phobius"/>
    </source>
</evidence>
<comment type="caution">
    <text evidence="2">The sequence shown here is derived from an EMBL/GenBank/DDBJ whole genome shotgun (WGS) entry which is preliminary data.</text>
</comment>
<keyword evidence="1" id="KW-0812">Transmembrane</keyword>
<gene>
    <name evidence="2" type="ORF">GCM10010918_30200</name>
</gene>
<evidence type="ECO:0000313" key="3">
    <source>
        <dbReference type="Proteomes" id="UP000600247"/>
    </source>
</evidence>